<organism evidence="2 3">
    <name type="scientific">Wickerhamomyces mucosus</name>
    <dbReference type="NCBI Taxonomy" id="1378264"/>
    <lineage>
        <taxon>Eukaryota</taxon>
        <taxon>Fungi</taxon>
        <taxon>Dikarya</taxon>
        <taxon>Ascomycota</taxon>
        <taxon>Saccharomycotina</taxon>
        <taxon>Saccharomycetes</taxon>
        <taxon>Phaffomycetales</taxon>
        <taxon>Wickerhamomycetaceae</taxon>
        <taxon>Wickerhamomyces</taxon>
    </lineage>
</organism>
<name>A0A9P8P1K3_9ASCO</name>
<proteinExistence type="predicted"/>
<feature type="region of interest" description="Disordered" evidence="1">
    <location>
        <begin position="15"/>
        <end position="35"/>
    </location>
</feature>
<dbReference type="PANTHER" id="PTHR12069">
    <property type="entry name" value="DNA-DIRECTED RNA POLYMERASES III 80 KDA POLYPEPTIDE RNA POLYMERASE III SUBUNIT 5"/>
    <property type="match status" value="1"/>
</dbReference>
<dbReference type="EMBL" id="JAEUBF010001547">
    <property type="protein sequence ID" value="KAH3663445.1"/>
    <property type="molecule type" value="Genomic_DNA"/>
</dbReference>
<dbReference type="PANTHER" id="PTHR12069:SF0">
    <property type="entry name" value="DNA-DIRECTED RNA POLYMERASE III SUBUNIT RPC5"/>
    <property type="match status" value="1"/>
</dbReference>
<dbReference type="OrthoDB" id="340681at2759"/>
<dbReference type="AlphaFoldDB" id="A0A9P8P1K3"/>
<keyword evidence="3" id="KW-1185">Reference proteome</keyword>
<accession>A0A9P8P1K3</accession>
<sequence length="280" mass="32213">MSTGLFVQDDDVDMETNHDINKTNIPEDDEQQQQFQLEETQEKIDEDENDPVIQEIPIIMKSIPSNSDIVLLQYPGRSKNREFINQSKILGSRIKENSRVVEIDTPIDTNKFYDEQFKYNSDLENLISKQSLKGNLLKTDGYYFANVVNDQLILYPINETAQLRQSLDYIDKDTSQRKEAHHALNNQNYNGNGSGVQVVQMTVKGASDNAPRLGGALLSKKNADEEEYTNYKWHDVNNEENLKVKETLFDLSKDDLIKPLVSKTNKNEYVDLLVKEIFVE</sequence>
<dbReference type="GO" id="GO:0005666">
    <property type="term" value="C:RNA polymerase III complex"/>
    <property type="evidence" value="ECO:0007669"/>
    <property type="project" value="TreeGrafter"/>
</dbReference>
<comment type="caution">
    <text evidence="2">The sequence shown here is derived from an EMBL/GenBank/DDBJ whole genome shotgun (WGS) entry which is preliminary data.</text>
</comment>
<dbReference type="GO" id="GO:0042797">
    <property type="term" value="P:tRNA transcription by RNA polymerase III"/>
    <property type="evidence" value="ECO:0007669"/>
    <property type="project" value="TreeGrafter"/>
</dbReference>
<reference evidence="2" key="2">
    <citation type="submission" date="2021-01" db="EMBL/GenBank/DDBJ databases">
        <authorList>
            <person name="Schikora-Tamarit M.A."/>
        </authorList>
    </citation>
    <scope>NUCLEOTIDE SEQUENCE</scope>
    <source>
        <strain evidence="2">CBS6341</strain>
    </source>
</reference>
<dbReference type="Pfam" id="PF04801">
    <property type="entry name" value="RPC5"/>
    <property type="match status" value="1"/>
</dbReference>
<gene>
    <name evidence="2" type="ORF">WICMUC_005971</name>
</gene>
<protein>
    <submittedName>
        <fullName evidence="2">Uncharacterized protein</fullName>
    </submittedName>
</protein>
<evidence type="ECO:0000313" key="2">
    <source>
        <dbReference type="EMBL" id="KAH3663445.1"/>
    </source>
</evidence>
<dbReference type="Proteomes" id="UP000769528">
    <property type="component" value="Unassembled WGS sequence"/>
</dbReference>
<evidence type="ECO:0000256" key="1">
    <source>
        <dbReference type="SAM" id="MobiDB-lite"/>
    </source>
</evidence>
<dbReference type="InterPro" id="IPR006886">
    <property type="entry name" value="RNA_pol_III_Rpc5"/>
</dbReference>
<reference evidence="2" key="1">
    <citation type="journal article" date="2021" name="Open Biol.">
        <title>Shared evolutionary footprints suggest mitochondrial oxidative damage underlies multiple complex I losses in fungi.</title>
        <authorList>
            <person name="Schikora-Tamarit M.A."/>
            <person name="Marcet-Houben M."/>
            <person name="Nosek J."/>
            <person name="Gabaldon T."/>
        </authorList>
    </citation>
    <scope>NUCLEOTIDE SEQUENCE</scope>
    <source>
        <strain evidence="2">CBS6341</strain>
    </source>
</reference>
<evidence type="ECO:0000313" key="3">
    <source>
        <dbReference type="Proteomes" id="UP000769528"/>
    </source>
</evidence>